<proteinExistence type="inferred from homology"/>
<keyword evidence="3" id="KW-0731">Sigma factor</keyword>
<feature type="domain" description="RNA polymerase sigma-70 region 2" evidence="6">
    <location>
        <begin position="36"/>
        <end position="103"/>
    </location>
</feature>
<organism evidence="8 9">
    <name type="scientific">Desulfitobacterium hafniense (strain DSM 10664 / DCB-2)</name>
    <dbReference type="NCBI Taxonomy" id="272564"/>
    <lineage>
        <taxon>Bacteria</taxon>
        <taxon>Bacillati</taxon>
        <taxon>Bacillota</taxon>
        <taxon>Clostridia</taxon>
        <taxon>Eubacteriales</taxon>
        <taxon>Desulfitobacteriaceae</taxon>
        <taxon>Desulfitobacterium</taxon>
    </lineage>
</organism>
<dbReference type="GO" id="GO:0003677">
    <property type="term" value="F:DNA binding"/>
    <property type="evidence" value="ECO:0007669"/>
    <property type="project" value="UniProtKB-KW"/>
</dbReference>
<dbReference type="HOGENOM" id="CLU_047691_3_4_9"/>
<dbReference type="InterPro" id="IPR014284">
    <property type="entry name" value="RNA_pol_sigma-70_dom"/>
</dbReference>
<feature type="domain" description="RNA polymerase sigma factor 70 region 4 type 2" evidence="7">
    <location>
        <begin position="137"/>
        <end position="187"/>
    </location>
</feature>
<comment type="similarity">
    <text evidence="1">Belongs to the sigma-70 factor family. ECF subfamily.</text>
</comment>
<dbReference type="InterPro" id="IPR013325">
    <property type="entry name" value="RNA_pol_sigma_r2"/>
</dbReference>
<dbReference type="Pfam" id="PF08281">
    <property type="entry name" value="Sigma70_r4_2"/>
    <property type="match status" value="1"/>
</dbReference>
<dbReference type="AlphaFoldDB" id="B8FZ92"/>
<keyword evidence="2" id="KW-0805">Transcription regulation</keyword>
<evidence type="ECO:0000256" key="1">
    <source>
        <dbReference type="ARBA" id="ARBA00010641"/>
    </source>
</evidence>
<dbReference type="NCBIfam" id="TIGR02937">
    <property type="entry name" value="sigma70-ECF"/>
    <property type="match status" value="1"/>
</dbReference>
<dbReference type="SUPFAM" id="SSF88946">
    <property type="entry name" value="Sigma2 domain of RNA polymerase sigma factors"/>
    <property type="match status" value="1"/>
</dbReference>
<dbReference type="InterPro" id="IPR007627">
    <property type="entry name" value="RNA_pol_sigma70_r2"/>
</dbReference>
<dbReference type="KEGG" id="dhd:Dhaf_0106"/>
<evidence type="ECO:0000313" key="8">
    <source>
        <dbReference type="EMBL" id="ACL18175.1"/>
    </source>
</evidence>
<dbReference type="Gene3D" id="1.10.1740.10">
    <property type="match status" value="1"/>
</dbReference>
<evidence type="ECO:0000259" key="7">
    <source>
        <dbReference type="Pfam" id="PF08281"/>
    </source>
</evidence>
<dbReference type="GO" id="GO:0016987">
    <property type="term" value="F:sigma factor activity"/>
    <property type="evidence" value="ECO:0007669"/>
    <property type="project" value="UniProtKB-KW"/>
</dbReference>
<keyword evidence="5" id="KW-0804">Transcription</keyword>
<reference evidence="8 9" key="1">
    <citation type="journal article" date="2012" name="BMC Microbiol.">
        <title>Genome sequence of Desulfitobacterium hafniense DCB-2, a Gram-positive anaerobe capable of dehalogenation and metal reduction.</title>
        <authorList>
            <person name="Kim S.H."/>
            <person name="Harzman C."/>
            <person name="Davis J.K."/>
            <person name="Hutcheson R."/>
            <person name="Broderick J.B."/>
            <person name="Marsh T.L."/>
            <person name="Tiedje J.M."/>
        </authorList>
    </citation>
    <scope>NUCLEOTIDE SEQUENCE [LARGE SCALE GENOMIC DNA]</scope>
    <source>
        <strain evidence="9">DSM 10664 / DCB-2</strain>
    </source>
</reference>
<dbReference type="Proteomes" id="UP000007726">
    <property type="component" value="Chromosome"/>
</dbReference>
<dbReference type="InterPro" id="IPR013249">
    <property type="entry name" value="RNA_pol_sigma70_r4_t2"/>
</dbReference>
<evidence type="ECO:0000256" key="2">
    <source>
        <dbReference type="ARBA" id="ARBA00023015"/>
    </source>
</evidence>
<dbReference type="CDD" id="cd06171">
    <property type="entry name" value="Sigma70_r4"/>
    <property type="match status" value="1"/>
</dbReference>
<evidence type="ECO:0000313" key="9">
    <source>
        <dbReference type="Proteomes" id="UP000007726"/>
    </source>
</evidence>
<dbReference type="InterPro" id="IPR036388">
    <property type="entry name" value="WH-like_DNA-bd_sf"/>
</dbReference>
<dbReference type="Gene3D" id="1.10.10.10">
    <property type="entry name" value="Winged helix-like DNA-binding domain superfamily/Winged helix DNA-binding domain"/>
    <property type="match status" value="1"/>
</dbReference>
<name>B8FZ92_DESHD</name>
<keyword evidence="4" id="KW-0238">DNA-binding</keyword>
<dbReference type="Pfam" id="PF04542">
    <property type="entry name" value="Sigma70_r2"/>
    <property type="match status" value="1"/>
</dbReference>
<dbReference type="PANTHER" id="PTHR43133">
    <property type="entry name" value="RNA POLYMERASE ECF-TYPE SIGMA FACTO"/>
    <property type="match status" value="1"/>
</dbReference>
<evidence type="ECO:0000256" key="5">
    <source>
        <dbReference type="ARBA" id="ARBA00023163"/>
    </source>
</evidence>
<gene>
    <name evidence="8" type="ordered locus">Dhaf_0106</name>
</gene>
<evidence type="ECO:0000256" key="4">
    <source>
        <dbReference type="ARBA" id="ARBA00023125"/>
    </source>
</evidence>
<dbReference type="InterPro" id="IPR039425">
    <property type="entry name" value="RNA_pol_sigma-70-like"/>
</dbReference>
<sequence>MNKSILAKGGATIVTQVEKRELIGLAQKDETSFTELYNVYFPRINNYVHYRVADYHDAEDLVSQILEKVFTKSHSYQENKAPFSVWLFRIARNTITDYYRSRKGVHNISLDGYTRDIVAREPEPVEIVELNELQHHLLKAIASLSQREQEIIALKFWSDLSNREIAKLVGISESNTGVILFRAMRQLRLILASQGMCIYE</sequence>
<dbReference type="PANTHER" id="PTHR43133:SF8">
    <property type="entry name" value="RNA POLYMERASE SIGMA FACTOR HI_1459-RELATED"/>
    <property type="match status" value="1"/>
</dbReference>
<dbReference type="GO" id="GO:0006352">
    <property type="term" value="P:DNA-templated transcription initiation"/>
    <property type="evidence" value="ECO:0007669"/>
    <property type="project" value="InterPro"/>
</dbReference>
<dbReference type="RefSeq" id="WP_015942573.1">
    <property type="nucleotide sequence ID" value="NC_011830.1"/>
</dbReference>
<evidence type="ECO:0000256" key="3">
    <source>
        <dbReference type="ARBA" id="ARBA00023082"/>
    </source>
</evidence>
<dbReference type="EMBL" id="CP001336">
    <property type="protein sequence ID" value="ACL18175.1"/>
    <property type="molecule type" value="Genomic_DNA"/>
</dbReference>
<accession>B8FZ92</accession>
<dbReference type="SUPFAM" id="SSF88659">
    <property type="entry name" value="Sigma3 and sigma4 domains of RNA polymerase sigma factors"/>
    <property type="match status" value="1"/>
</dbReference>
<evidence type="ECO:0000259" key="6">
    <source>
        <dbReference type="Pfam" id="PF04542"/>
    </source>
</evidence>
<dbReference type="SMR" id="B8FZ92"/>
<dbReference type="InterPro" id="IPR013324">
    <property type="entry name" value="RNA_pol_sigma_r3/r4-like"/>
</dbReference>
<protein>
    <submittedName>
        <fullName evidence="8">RNA polymerase, sigma-24 subunit, ECF subfamily</fullName>
    </submittedName>
</protein>